<feature type="signal peptide" evidence="1">
    <location>
        <begin position="1"/>
        <end position="32"/>
    </location>
</feature>
<dbReference type="AlphaFoldDB" id="A0A1H0AG09"/>
<accession>A0A1H0AG09</accession>
<name>A0A1H0AG09_9PSED</name>
<evidence type="ECO:0000256" key="1">
    <source>
        <dbReference type="SAM" id="SignalP"/>
    </source>
</evidence>
<organism evidence="2 3">
    <name type="scientific">Pseudomonas jinjuensis</name>
    <dbReference type="NCBI Taxonomy" id="198616"/>
    <lineage>
        <taxon>Bacteria</taxon>
        <taxon>Pseudomonadati</taxon>
        <taxon>Pseudomonadota</taxon>
        <taxon>Gammaproteobacteria</taxon>
        <taxon>Pseudomonadales</taxon>
        <taxon>Pseudomonadaceae</taxon>
        <taxon>Pseudomonas</taxon>
    </lineage>
</organism>
<keyword evidence="1" id="KW-0732">Signal</keyword>
<proteinExistence type="predicted"/>
<keyword evidence="3" id="KW-1185">Reference proteome</keyword>
<protein>
    <recommendedName>
        <fullName evidence="4">Lipoprotein</fullName>
    </recommendedName>
</protein>
<sequence>MAVSGCPQMNRTLAALVLATPLLLAGCSSHQAEPERVYSRTEIKSFAVDLLGKSSMSRENYAKYRRALSEPSRGSGI</sequence>
<evidence type="ECO:0008006" key="4">
    <source>
        <dbReference type="Google" id="ProtNLM"/>
    </source>
</evidence>
<reference evidence="3" key="1">
    <citation type="submission" date="2016-10" db="EMBL/GenBank/DDBJ databases">
        <authorList>
            <person name="Varghese N."/>
            <person name="Submissions S."/>
        </authorList>
    </citation>
    <scope>NUCLEOTIDE SEQUENCE [LARGE SCALE GENOMIC DNA]</scope>
    <source>
        <strain evidence="3">JCM 21621</strain>
    </source>
</reference>
<dbReference type="EMBL" id="FNIJ01000002">
    <property type="protein sequence ID" value="SDN32355.1"/>
    <property type="molecule type" value="Genomic_DNA"/>
</dbReference>
<evidence type="ECO:0000313" key="3">
    <source>
        <dbReference type="Proteomes" id="UP000242957"/>
    </source>
</evidence>
<evidence type="ECO:0000313" key="2">
    <source>
        <dbReference type="EMBL" id="SDN32355.1"/>
    </source>
</evidence>
<feature type="chain" id="PRO_5017326761" description="Lipoprotein" evidence="1">
    <location>
        <begin position="33"/>
        <end position="77"/>
    </location>
</feature>
<dbReference type="Proteomes" id="UP000242957">
    <property type="component" value="Unassembled WGS sequence"/>
</dbReference>
<gene>
    <name evidence="2" type="ORF">SAMN05216193_102216</name>
</gene>